<dbReference type="SUPFAM" id="SSF49265">
    <property type="entry name" value="Fibronectin type III"/>
    <property type="match status" value="1"/>
</dbReference>
<keyword evidence="3" id="KW-1185">Reference proteome</keyword>
<dbReference type="InterPro" id="IPR036116">
    <property type="entry name" value="FN3_sf"/>
</dbReference>
<evidence type="ECO:0000259" key="1">
    <source>
        <dbReference type="Pfam" id="PF19408"/>
    </source>
</evidence>
<dbReference type="Pfam" id="PF19408">
    <property type="entry name" value="PKD_6"/>
    <property type="match status" value="2"/>
</dbReference>
<evidence type="ECO:0000313" key="3">
    <source>
        <dbReference type="Proteomes" id="UP000601361"/>
    </source>
</evidence>
<proteinExistence type="predicted"/>
<feature type="domain" description="PKD-like" evidence="1">
    <location>
        <begin position="1333"/>
        <end position="1408"/>
    </location>
</feature>
<dbReference type="NCBIfam" id="TIGR04131">
    <property type="entry name" value="Bac_Flav_CTERM"/>
    <property type="match status" value="1"/>
</dbReference>
<sequence>MGALPAAATHLLGGEMNYKYLDANGPTTAPFRYQVTVLVYLNKESGSVAPDGRLSVDISFYNKSQNGARIMTVTVPRTSFVEITPPSPGTCTLPNSRPPRVTLAKYVTVVNLPNSFEGYYAVYTDASRNVDVTNLLNPGGTNMTLYADIAPPLLPNTSPVFSDTAVAVICQGDTSLILNNAYDADGDRLTYTFGTPYQGSPPFGNFTPPPLPVDYASGYSQTQPFGPGAGSFASLNASTGLSRYATRIQGKFVVAVDVKEYRTVNGREVLVGTTRRDIQLVSRVCQPNQAPVFSSPSVSIRDYTIEEGQTVSFNIVASDPENQSLVMRVNSVLLDGNGPFNASLNNNQGTLPSGTPIGGASVSGTSPVTGAFRFASRCGDARATPYDVVVTVSDNSCSSKSIAEIFRITVTRASGPNRIAGDSVVCDRGQARTYTAQGPVTGAYRWVVRGGTIQGSATGRTVQVLWGTAAAGSLRVQGLSVLSCPTDSAFKAVDLRAAGNLTASPNVSICLGGSTTLTASGGQTYTWTGGGQTYTGASITVSPTQTTTYTVQSTDGTCTFSRQVTITVTATAVANAGSNQATCSGAPVTLGTAALAGYTYEWSPATGLSSATVAQPTLTLSNTTGAAQTFTYTLRATTANGCFATSTVQVVVNPVAVADAGPNRTTCSGVPVTLGSAALAGSTYQWSPATGLSSATAAQPVLTPTNTTGAAQTLSYLVTVTTAAGCTATSTVQVTVNPAAVAEAGPDRAVCSAEATTLGGAPVAGTTYAWSPATGLSSTTAAQPTFSLPNTSSAPQVYTYTLTATTAQGCTATSTVRVTVNPAAVANAGPDRAVCSSEPTTLGSAPVVGTTYQWSPATGLNSSTAAQPVFSLANTGTTPQEYTFTLTATTANGCVATSTVRVTVNPAAVATAGPDRALCSGETTTLGAAAVVGTTYQWSPATGLSSATAAQPVFSLTNTTAAPQLYTFTLTATTANGCVATSTVRVTVNPAAVAAAGPDATLCDGQQVTLGTAALPGYSYQWSPATGLSGAATARPVLTAVNRTAAPLTLTYTLTATTAQNCTATSTVRVTINPRPAADSIQGSVSVCPTVQGVAYSIRNPRGTAYQWRVQGGTVASGQGTSAITVNWGAASSTASVQAFQLNAFGCSSDTVVLPVRVNQQLATARPTGPVQVCQTGGPFTYQTQFTNGSVYAWQVVGGTQVSTSQASIQVNFTRPGLAKLVVTESSNPAGGICRGVSDTLYVNVLPGPATNLAITGPSRVCAGTTSLSFTLPGATTSTYAFTLNGTTLTGTGNTVSLPAPAASATPYTLTIRETNANGCVGQVYTKAFEVVAPLAIAGPASYCPEARTGLAYSVASFPGGQYQWTVTGATLVSGQGTSAVRLDVPAGSGNVTLSVTETTSQSCAAILTIRPDNATVSLATASVDAAAQDRSVTLALAVPNNTGNTNQVRIMRRDAGSTAAFTAVGTAANTATSFTDKTADADAKAYEYRVDLTNACGTLLSSSQHTTILTKATAAEATDTRQQGTVQVSWTAYQGFTVQEYRISRVADNGTAEQIAVVSGATLTYALPSSRSGFSQCFRVQAISTDAVARTASSNDACVTFENKLGFYNIITPNADGKNDVLVIDNVQLYPSNTFSVYNRYGKQVYETRNYRNTFGGEGCGNGVYYYLFKLDNGTSYKGWFEIAR</sequence>
<dbReference type="Pfam" id="PF13585">
    <property type="entry name" value="CHU_C"/>
    <property type="match status" value="1"/>
</dbReference>
<protein>
    <recommendedName>
        <fullName evidence="1">PKD-like domain-containing protein</fullName>
    </recommendedName>
</protein>
<accession>A0ABQ1WX00</accession>
<dbReference type="InterPro" id="IPR045829">
    <property type="entry name" value="PKD_6"/>
</dbReference>
<gene>
    <name evidence="2" type="ORF">GCM10011378_26180</name>
</gene>
<reference evidence="3" key="1">
    <citation type="journal article" date="2019" name="Int. J. Syst. Evol. Microbiol.">
        <title>The Global Catalogue of Microorganisms (GCM) 10K type strain sequencing project: providing services to taxonomists for standard genome sequencing and annotation.</title>
        <authorList>
            <consortium name="The Broad Institute Genomics Platform"/>
            <consortium name="The Broad Institute Genome Sequencing Center for Infectious Disease"/>
            <person name="Wu L."/>
            <person name="Ma J."/>
        </authorList>
    </citation>
    <scope>NUCLEOTIDE SEQUENCE [LARGE SCALE GENOMIC DNA]</scope>
    <source>
        <strain evidence="3">CGMCC 1.12990</strain>
    </source>
</reference>
<feature type="domain" description="PKD-like" evidence="1">
    <location>
        <begin position="1078"/>
        <end position="1149"/>
    </location>
</feature>
<dbReference type="EMBL" id="BMGS01000006">
    <property type="protein sequence ID" value="GGG48788.1"/>
    <property type="molecule type" value="Genomic_DNA"/>
</dbReference>
<evidence type="ECO:0000313" key="2">
    <source>
        <dbReference type="EMBL" id="GGG48788.1"/>
    </source>
</evidence>
<dbReference type="InterPro" id="IPR013783">
    <property type="entry name" value="Ig-like_fold"/>
</dbReference>
<name>A0ABQ1WX00_9BACT</name>
<comment type="caution">
    <text evidence="2">The sequence shown here is derived from an EMBL/GenBank/DDBJ whole genome shotgun (WGS) entry which is preliminary data.</text>
</comment>
<dbReference type="Gene3D" id="2.60.40.10">
    <property type="entry name" value="Immunoglobulins"/>
    <property type="match status" value="7"/>
</dbReference>
<organism evidence="2 3">
    <name type="scientific">Hymenobacter glacieicola</name>
    <dbReference type="NCBI Taxonomy" id="1562124"/>
    <lineage>
        <taxon>Bacteria</taxon>
        <taxon>Pseudomonadati</taxon>
        <taxon>Bacteroidota</taxon>
        <taxon>Cytophagia</taxon>
        <taxon>Cytophagales</taxon>
        <taxon>Hymenobacteraceae</taxon>
        <taxon>Hymenobacter</taxon>
    </lineage>
</organism>
<dbReference type="InterPro" id="IPR026341">
    <property type="entry name" value="T9SS_type_B"/>
</dbReference>
<dbReference type="Proteomes" id="UP000601361">
    <property type="component" value="Unassembled WGS sequence"/>
</dbReference>